<dbReference type="KEGG" id="puo:RZN69_12955"/>
<reference evidence="2 3" key="1">
    <citation type="submission" date="2023-10" db="EMBL/GenBank/DDBJ databases">
        <title>Rubellicoccus peritrichatus gen. nov., sp. nov., isolated from an algae of coral reef tank.</title>
        <authorList>
            <person name="Luo J."/>
        </authorList>
    </citation>
    <scope>NUCLEOTIDE SEQUENCE [LARGE SCALE GENOMIC DNA]</scope>
    <source>
        <strain evidence="2 3">CR14</strain>
    </source>
</reference>
<dbReference type="RefSeq" id="WP_317831450.1">
    <property type="nucleotide sequence ID" value="NZ_CP136920.1"/>
</dbReference>
<sequence length="159" mass="17751">MINRVIQNIADLPGVEGVCVFNDEAEVLLQVMGSVYPPDVLDDVSRRVVSLFETVDDNFVPCDEYVLRYPQKKLILRRGDKYYLLIVANETVNAITVRMVSNSALKHIAEHGIPKEAPPAKAPEPEPPTPPPTSNPTPERATNRVVRPNRGRTYRGTAY</sequence>
<evidence type="ECO:0000256" key="1">
    <source>
        <dbReference type="SAM" id="MobiDB-lite"/>
    </source>
</evidence>
<accession>A0AAQ3QRQ5</accession>
<evidence type="ECO:0000313" key="3">
    <source>
        <dbReference type="Proteomes" id="UP001304300"/>
    </source>
</evidence>
<protein>
    <submittedName>
        <fullName evidence="2">Uncharacterized protein</fullName>
    </submittedName>
</protein>
<feature type="region of interest" description="Disordered" evidence="1">
    <location>
        <begin position="114"/>
        <end position="159"/>
    </location>
</feature>
<organism evidence="2 3">
    <name type="scientific">Rubellicoccus peritrichatus</name>
    <dbReference type="NCBI Taxonomy" id="3080537"/>
    <lineage>
        <taxon>Bacteria</taxon>
        <taxon>Pseudomonadati</taxon>
        <taxon>Verrucomicrobiota</taxon>
        <taxon>Opitutia</taxon>
        <taxon>Puniceicoccales</taxon>
        <taxon>Cerasicoccaceae</taxon>
        <taxon>Rubellicoccus</taxon>
    </lineage>
</organism>
<evidence type="ECO:0000313" key="2">
    <source>
        <dbReference type="EMBL" id="WOO39526.1"/>
    </source>
</evidence>
<gene>
    <name evidence="2" type="ORF">RZN69_12955</name>
</gene>
<dbReference type="AlphaFoldDB" id="A0AAQ3QRQ5"/>
<name>A0AAQ3QRQ5_9BACT</name>
<dbReference type="Proteomes" id="UP001304300">
    <property type="component" value="Chromosome"/>
</dbReference>
<dbReference type="EMBL" id="CP136920">
    <property type="protein sequence ID" value="WOO39526.1"/>
    <property type="molecule type" value="Genomic_DNA"/>
</dbReference>
<proteinExistence type="predicted"/>
<feature type="compositionally biased region" description="Pro residues" evidence="1">
    <location>
        <begin position="116"/>
        <end position="135"/>
    </location>
</feature>
<keyword evidence="3" id="KW-1185">Reference proteome</keyword>